<evidence type="ECO:0000259" key="1">
    <source>
        <dbReference type="Pfam" id="PF12274"/>
    </source>
</evidence>
<organism evidence="2 3">
    <name type="scientific">Digitaria exilis</name>
    <dbReference type="NCBI Taxonomy" id="1010633"/>
    <lineage>
        <taxon>Eukaryota</taxon>
        <taxon>Viridiplantae</taxon>
        <taxon>Streptophyta</taxon>
        <taxon>Embryophyta</taxon>
        <taxon>Tracheophyta</taxon>
        <taxon>Spermatophyta</taxon>
        <taxon>Magnoliopsida</taxon>
        <taxon>Liliopsida</taxon>
        <taxon>Poales</taxon>
        <taxon>Poaceae</taxon>
        <taxon>PACMAD clade</taxon>
        <taxon>Panicoideae</taxon>
        <taxon>Panicodae</taxon>
        <taxon>Paniceae</taxon>
        <taxon>Anthephorinae</taxon>
        <taxon>Digitaria</taxon>
    </lineage>
</organism>
<dbReference type="OrthoDB" id="693786at2759"/>
<sequence length="137" mass="15899">MAWQDTQSLQGAEFDAVKPLSEKGMHFRGEPWSHVNFWACSRSSKKIKRFFAEPPFLNLIRVSKSSNVHMLAEEPLAQYKRSCAFCESHLDILHPMNDSEFLCGSGNEEDWYVHQLFGLRFFCRKGEALPFPFSQYS</sequence>
<dbReference type="PANTHER" id="PTHR34710">
    <property type="entry name" value="OS03G0834100 PROTEIN"/>
    <property type="match status" value="1"/>
</dbReference>
<dbReference type="Pfam" id="PF12274">
    <property type="entry name" value="DUF3615"/>
    <property type="match status" value="1"/>
</dbReference>
<dbReference type="Proteomes" id="UP000636709">
    <property type="component" value="Unassembled WGS sequence"/>
</dbReference>
<dbReference type="InterPro" id="IPR022059">
    <property type="entry name" value="DUF3615"/>
</dbReference>
<proteinExistence type="predicted"/>
<dbReference type="AlphaFoldDB" id="A0A835FAF7"/>
<dbReference type="PANTHER" id="PTHR34710:SF10">
    <property type="entry name" value="EXPRESSED PROTEIN"/>
    <property type="match status" value="1"/>
</dbReference>
<accession>A0A835FAF7</accession>
<evidence type="ECO:0000313" key="3">
    <source>
        <dbReference type="Proteomes" id="UP000636709"/>
    </source>
</evidence>
<keyword evidence="3" id="KW-1185">Reference proteome</keyword>
<gene>
    <name evidence="2" type="ORF">HU200_015142</name>
</gene>
<feature type="domain" description="DUF3615" evidence="1">
    <location>
        <begin position="11"/>
        <end position="95"/>
    </location>
</feature>
<dbReference type="EMBL" id="JACEFO010001603">
    <property type="protein sequence ID" value="KAF8732802.1"/>
    <property type="molecule type" value="Genomic_DNA"/>
</dbReference>
<comment type="caution">
    <text evidence="2">The sequence shown here is derived from an EMBL/GenBank/DDBJ whole genome shotgun (WGS) entry which is preliminary data.</text>
</comment>
<protein>
    <recommendedName>
        <fullName evidence="1">DUF3615 domain-containing protein</fullName>
    </recommendedName>
</protein>
<evidence type="ECO:0000313" key="2">
    <source>
        <dbReference type="EMBL" id="KAF8732802.1"/>
    </source>
</evidence>
<reference evidence="2" key="1">
    <citation type="submission" date="2020-07" db="EMBL/GenBank/DDBJ databases">
        <title>Genome sequence and genetic diversity analysis of an under-domesticated orphan crop, white fonio (Digitaria exilis).</title>
        <authorList>
            <person name="Bennetzen J.L."/>
            <person name="Chen S."/>
            <person name="Ma X."/>
            <person name="Wang X."/>
            <person name="Yssel A.E.J."/>
            <person name="Chaluvadi S.R."/>
            <person name="Johnson M."/>
            <person name="Gangashetty P."/>
            <person name="Hamidou F."/>
            <person name="Sanogo M.D."/>
            <person name="Zwaenepoel A."/>
            <person name="Wallace J."/>
            <person name="Van De Peer Y."/>
            <person name="Van Deynze A."/>
        </authorList>
    </citation>
    <scope>NUCLEOTIDE SEQUENCE</scope>
    <source>
        <tissue evidence="2">Leaves</tissue>
    </source>
</reference>
<name>A0A835FAF7_9POAL</name>